<evidence type="ECO:0000313" key="8">
    <source>
        <dbReference type="EMBL" id="CAG7596713.1"/>
    </source>
</evidence>
<dbReference type="EMBL" id="CAJVAS010000001">
    <property type="protein sequence ID" value="CAG7596713.1"/>
    <property type="molecule type" value="Genomic_DNA"/>
</dbReference>
<evidence type="ECO:0000313" key="9">
    <source>
        <dbReference type="Proteomes" id="UP000693672"/>
    </source>
</evidence>
<reference evidence="8" key="1">
    <citation type="submission" date="2021-06" db="EMBL/GenBank/DDBJ databases">
        <authorList>
            <person name="Criscuolo A."/>
        </authorList>
    </citation>
    <scope>NUCLEOTIDE SEQUENCE</scope>
    <source>
        <strain evidence="8">CIP111600</strain>
    </source>
</reference>
<dbReference type="Pfam" id="PF00877">
    <property type="entry name" value="NLPC_P60"/>
    <property type="match status" value="1"/>
</dbReference>
<feature type="signal peptide" evidence="5">
    <location>
        <begin position="1"/>
        <end position="23"/>
    </location>
</feature>
<feature type="domain" description="SH3b" evidence="6">
    <location>
        <begin position="90"/>
        <end position="152"/>
    </location>
</feature>
<proteinExistence type="predicted"/>
<dbReference type="GO" id="GO:0008234">
    <property type="term" value="F:cysteine-type peptidase activity"/>
    <property type="evidence" value="ECO:0007669"/>
    <property type="project" value="UniProtKB-KW"/>
</dbReference>
<dbReference type="PANTHER" id="PTHR47053">
    <property type="entry name" value="MUREIN DD-ENDOPEPTIDASE MEPH-RELATED"/>
    <property type="match status" value="1"/>
</dbReference>
<evidence type="ECO:0000256" key="5">
    <source>
        <dbReference type="SAM" id="SignalP"/>
    </source>
</evidence>
<dbReference type="Proteomes" id="UP000693672">
    <property type="component" value="Unassembled WGS sequence"/>
</dbReference>
<comment type="caution">
    <text evidence="8">The sequence shown here is derived from an EMBL/GenBank/DDBJ whole genome shotgun (WGS) entry which is preliminary data.</text>
</comment>
<evidence type="ECO:0000256" key="2">
    <source>
        <dbReference type="ARBA" id="ARBA00022801"/>
    </source>
</evidence>
<keyword evidence="1" id="KW-0645">Protease</keyword>
<feature type="domain" description="SH3b" evidence="6">
    <location>
        <begin position="21"/>
        <end position="85"/>
    </location>
</feature>
<protein>
    <recommendedName>
        <fullName evidence="10">SH3 domain-containing protein</fullName>
    </recommendedName>
</protein>
<feature type="chain" id="PRO_5036804761" description="SH3 domain-containing protein" evidence="5">
    <location>
        <begin position="24"/>
        <end position="291"/>
    </location>
</feature>
<dbReference type="PANTHER" id="PTHR47053:SF1">
    <property type="entry name" value="MUREIN DD-ENDOPEPTIDASE MEPH-RELATED"/>
    <property type="match status" value="1"/>
</dbReference>
<evidence type="ECO:0000256" key="4">
    <source>
        <dbReference type="SAM" id="MobiDB-lite"/>
    </source>
</evidence>
<dbReference type="InterPro" id="IPR003646">
    <property type="entry name" value="SH3-like_bac-type"/>
</dbReference>
<dbReference type="SMART" id="SM00287">
    <property type="entry name" value="SH3b"/>
    <property type="match status" value="2"/>
</dbReference>
<keyword evidence="3" id="KW-0788">Thiol protease</keyword>
<dbReference type="InterPro" id="IPR051202">
    <property type="entry name" value="Peptidase_C40"/>
</dbReference>
<evidence type="ECO:0008006" key="10">
    <source>
        <dbReference type="Google" id="ProtNLM"/>
    </source>
</evidence>
<sequence length="291" mass="31481">MKKFISLVSMTALALTLSTSAFAAQGTVERSVNFRSAPSTDSSVYSLLKAGTTFEILDKVNQYWVKANVNGKVGYVSTDYISEKASSSSGATGTVTRSVNFRSEPSTDGKVYGLLSAGTKFQLLEKVNSYWLKIKADGKVGYVSTDYVTTSGTPAPSNPSTSKPDASTADRIIQQAKKLQGVTRYEFGVNKAPNVMDCSAFTKYVFGKEGVELRWGTRYQQDAGKAVSKSNLQKGDLVFFGTSSKNDINHVGIYMGNGQFIHNAPSTDGVTISSLTSGYWKDKYISARRVL</sequence>
<dbReference type="GO" id="GO:0006508">
    <property type="term" value="P:proteolysis"/>
    <property type="evidence" value="ECO:0007669"/>
    <property type="project" value="UniProtKB-KW"/>
</dbReference>
<dbReference type="Pfam" id="PF08239">
    <property type="entry name" value="SH3_3"/>
    <property type="match status" value="2"/>
</dbReference>
<evidence type="ECO:0000259" key="6">
    <source>
        <dbReference type="PROSITE" id="PS51781"/>
    </source>
</evidence>
<gene>
    <name evidence="8" type="ORF">PAESOLCIP111_00095</name>
</gene>
<dbReference type="PROSITE" id="PS51935">
    <property type="entry name" value="NLPC_P60"/>
    <property type="match status" value="1"/>
</dbReference>
<organism evidence="8 9">
    <name type="scientific">Paenibacillus solanacearum</name>
    <dbReference type="NCBI Taxonomy" id="2048548"/>
    <lineage>
        <taxon>Bacteria</taxon>
        <taxon>Bacillati</taxon>
        <taxon>Bacillota</taxon>
        <taxon>Bacilli</taxon>
        <taxon>Bacillales</taxon>
        <taxon>Paenibacillaceae</taxon>
        <taxon>Paenibacillus</taxon>
    </lineage>
</organism>
<keyword evidence="9" id="KW-1185">Reference proteome</keyword>
<evidence type="ECO:0000256" key="3">
    <source>
        <dbReference type="ARBA" id="ARBA00022807"/>
    </source>
</evidence>
<accession>A0A916JRA4</accession>
<feature type="domain" description="NlpC/P60" evidence="7">
    <location>
        <begin position="166"/>
        <end position="291"/>
    </location>
</feature>
<evidence type="ECO:0000256" key="1">
    <source>
        <dbReference type="ARBA" id="ARBA00022670"/>
    </source>
</evidence>
<dbReference type="RefSeq" id="WP_218089931.1">
    <property type="nucleotide sequence ID" value="NZ_CAJVAS010000001.1"/>
</dbReference>
<dbReference type="PROSITE" id="PS51781">
    <property type="entry name" value="SH3B"/>
    <property type="match status" value="2"/>
</dbReference>
<keyword evidence="5" id="KW-0732">Signal</keyword>
<dbReference type="InterPro" id="IPR000064">
    <property type="entry name" value="NLP_P60_dom"/>
</dbReference>
<feature type="region of interest" description="Disordered" evidence="4">
    <location>
        <begin position="149"/>
        <end position="168"/>
    </location>
</feature>
<keyword evidence="2" id="KW-0378">Hydrolase</keyword>
<dbReference type="AlphaFoldDB" id="A0A916JRA4"/>
<feature type="compositionally biased region" description="Polar residues" evidence="4">
    <location>
        <begin position="149"/>
        <end position="165"/>
    </location>
</feature>
<evidence type="ECO:0000259" key="7">
    <source>
        <dbReference type="PROSITE" id="PS51935"/>
    </source>
</evidence>
<name>A0A916JRA4_9BACL</name>